<dbReference type="AlphaFoldDB" id="A0A395XJR9"/>
<evidence type="ECO:0000313" key="4">
    <source>
        <dbReference type="EMBL" id="RGW47478.1"/>
    </source>
</evidence>
<reference evidence="4 5" key="1">
    <citation type="submission" date="2018-08" db="EMBL/GenBank/DDBJ databases">
        <title>A genome reference for cultivated species of the human gut microbiota.</title>
        <authorList>
            <person name="Zou Y."/>
            <person name="Xue W."/>
            <person name="Luo G."/>
        </authorList>
    </citation>
    <scope>NUCLEOTIDE SEQUENCE [LARGE SCALE GENOMIC DNA]</scope>
    <source>
        <strain evidence="4 5">AF12-11</strain>
    </source>
</reference>
<evidence type="ECO:0000259" key="2">
    <source>
        <dbReference type="Pfam" id="PF09822"/>
    </source>
</evidence>
<organism evidence="4 5">
    <name type="scientific">Dorea formicigenerans</name>
    <dbReference type="NCBI Taxonomy" id="39486"/>
    <lineage>
        <taxon>Bacteria</taxon>
        <taxon>Bacillati</taxon>
        <taxon>Bacillota</taxon>
        <taxon>Clostridia</taxon>
        <taxon>Lachnospirales</taxon>
        <taxon>Lachnospiraceae</taxon>
        <taxon>Dorea</taxon>
    </lineage>
</organism>
<comment type="caution">
    <text evidence="4">The sequence shown here is derived from an EMBL/GenBank/DDBJ whole genome shotgun (WGS) entry which is preliminary data.</text>
</comment>
<keyword evidence="1" id="KW-0472">Membrane</keyword>
<dbReference type="EMBL" id="QSAJ01000065">
    <property type="protein sequence ID" value="RGW47478.1"/>
    <property type="molecule type" value="Genomic_DNA"/>
</dbReference>
<dbReference type="Proteomes" id="UP000266376">
    <property type="component" value="Unassembled WGS sequence"/>
</dbReference>
<gene>
    <name evidence="4" type="ORF">DWV67_15485</name>
</gene>
<protein>
    <submittedName>
        <fullName evidence="4">Uncharacterized protein</fullName>
    </submittedName>
</protein>
<feature type="transmembrane region" description="Helical" evidence="1">
    <location>
        <begin position="441"/>
        <end position="463"/>
    </location>
</feature>
<name>A0A395XJR9_9FIRM</name>
<keyword evidence="1" id="KW-0812">Transmembrane</keyword>
<dbReference type="InterPro" id="IPR055396">
    <property type="entry name" value="DUF7088"/>
</dbReference>
<accession>A0A395XJR9</accession>
<feature type="domain" description="DUF7088" evidence="3">
    <location>
        <begin position="46"/>
        <end position="137"/>
    </location>
</feature>
<dbReference type="SUPFAM" id="SSF52317">
    <property type="entry name" value="Class I glutamine amidotransferase-like"/>
    <property type="match status" value="1"/>
</dbReference>
<dbReference type="Pfam" id="PF23357">
    <property type="entry name" value="DUF7088"/>
    <property type="match status" value="1"/>
</dbReference>
<sequence length="472" mass="51833">MKNKTALKGGTYSIVLTTIVLAILVVVNIFAQALPSSVTQYDISSTKLYSITSNTKVVVNALEEDVTIYWVVQNGKEDDVIEKLLDKYDTLSDHIKIKKKNPDIYPTFTQKYTSDEVANNSLIVECGDRNRYIAYSDIYVTSGSAYSGYSGTTSFDGEGAITSAIDYVVNSEQPKMYILNGHGEAELSTTFSNQLTKENIETEEFSLLTTNEVPDDADFVLINAPSSDISEEEKNMLEDYFNNGGKLLVMAGPVESGDLPNLYSLLSDYGVKSDNGVVVDTDHDHYAFQAPYILMPTIESSDITDPLLDESYYAIVPIARGLEIGNTDKDVNVTSLLTTSDEAYSKVAGYNLTTYDKEDGDTDGPFALGVDITQDENDGQMIWYASSYLVDDTYNSYSSGANLDLVMNSISSLVGQRDAVSIRSKSLQYNYLTISDSTSSILKLVMIGVFPIVYLAVGIAIVVKRRRANEAN</sequence>
<evidence type="ECO:0000256" key="1">
    <source>
        <dbReference type="SAM" id="Phobius"/>
    </source>
</evidence>
<evidence type="ECO:0000259" key="3">
    <source>
        <dbReference type="Pfam" id="PF23357"/>
    </source>
</evidence>
<dbReference type="Pfam" id="PF09822">
    <property type="entry name" value="ABC_transp_aux"/>
    <property type="match status" value="1"/>
</dbReference>
<feature type="transmembrane region" description="Helical" evidence="1">
    <location>
        <begin position="12"/>
        <end position="31"/>
    </location>
</feature>
<proteinExistence type="predicted"/>
<dbReference type="InterPro" id="IPR019196">
    <property type="entry name" value="ABC_transp_unknown"/>
</dbReference>
<keyword evidence="1" id="KW-1133">Transmembrane helix</keyword>
<dbReference type="InterPro" id="IPR029062">
    <property type="entry name" value="Class_I_gatase-like"/>
</dbReference>
<evidence type="ECO:0000313" key="5">
    <source>
        <dbReference type="Proteomes" id="UP000266376"/>
    </source>
</evidence>
<feature type="domain" description="ABC-type uncharacterised transport system" evidence="2">
    <location>
        <begin position="174"/>
        <end position="408"/>
    </location>
</feature>